<evidence type="ECO:0000256" key="2">
    <source>
        <dbReference type="SAM" id="SignalP"/>
    </source>
</evidence>
<keyword evidence="4" id="KW-1185">Reference proteome</keyword>
<feature type="signal peptide" evidence="2">
    <location>
        <begin position="1"/>
        <end position="22"/>
    </location>
</feature>
<accession>A0ABZ2KQD5</accession>
<gene>
    <name evidence="3" type="ORF">LVJ94_27905</name>
</gene>
<dbReference type="RefSeq" id="WP_394830338.1">
    <property type="nucleotide sequence ID" value="NZ_CP089929.1"/>
</dbReference>
<protein>
    <submittedName>
        <fullName evidence="3">Uncharacterized protein</fullName>
    </submittedName>
</protein>
<feature type="region of interest" description="Disordered" evidence="1">
    <location>
        <begin position="89"/>
        <end position="113"/>
    </location>
</feature>
<proteinExistence type="predicted"/>
<dbReference type="Proteomes" id="UP001374803">
    <property type="component" value="Chromosome"/>
</dbReference>
<dbReference type="EMBL" id="CP089983">
    <property type="protein sequence ID" value="WXB00737.1"/>
    <property type="molecule type" value="Genomic_DNA"/>
</dbReference>
<evidence type="ECO:0000313" key="3">
    <source>
        <dbReference type="EMBL" id="WXB00737.1"/>
    </source>
</evidence>
<keyword evidence="2" id="KW-0732">Signal</keyword>
<organism evidence="3 4">
    <name type="scientific">Pendulispora rubella</name>
    <dbReference type="NCBI Taxonomy" id="2741070"/>
    <lineage>
        <taxon>Bacteria</taxon>
        <taxon>Pseudomonadati</taxon>
        <taxon>Myxococcota</taxon>
        <taxon>Myxococcia</taxon>
        <taxon>Myxococcales</taxon>
        <taxon>Sorangiineae</taxon>
        <taxon>Pendulisporaceae</taxon>
        <taxon>Pendulispora</taxon>
    </lineage>
</organism>
<evidence type="ECO:0000313" key="4">
    <source>
        <dbReference type="Proteomes" id="UP001374803"/>
    </source>
</evidence>
<feature type="chain" id="PRO_5046763799" evidence="2">
    <location>
        <begin position="23"/>
        <end position="233"/>
    </location>
</feature>
<sequence length="233" mass="25489">MRSALALTLTGLALSLPAELQADEPAPRPVPAELLAKLAGTSAQFEAMMGKASFTVTGHMDDKEGTARVTMQGERAKVEILKYIEDGQDKTEEAKQKAAERAREPRKARSSRDEVHMPFLAGEQAKYDFWVGDVDARDPTHLRVFFHAKVPAENLMNGSAWVDAPSGDLLTASVTASKTPAFIDYVRAKFEFGERTSMGPAISKLSFDTAGGFLFVRKHYQGSATFTSYELKP</sequence>
<reference evidence="3" key="1">
    <citation type="submission" date="2021-12" db="EMBL/GenBank/DDBJ databases">
        <title>Discovery of the Pendulisporaceae a myxobacterial family with distinct sporulation behavior and unique specialized metabolism.</title>
        <authorList>
            <person name="Garcia R."/>
            <person name="Popoff A."/>
            <person name="Bader C.D."/>
            <person name="Loehr J."/>
            <person name="Walesch S."/>
            <person name="Walt C."/>
            <person name="Boldt J."/>
            <person name="Bunk B."/>
            <person name="Haeckl F.J.F.P.J."/>
            <person name="Gunesch A.P."/>
            <person name="Birkelbach J."/>
            <person name="Nuebel U."/>
            <person name="Pietschmann T."/>
            <person name="Bach T."/>
            <person name="Mueller R."/>
        </authorList>
    </citation>
    <scope>NUCLEOTIDE SEQUENCE</scope>
    <source>
        <strain evidence="3">MSr11367</strain>
    </source>
</reference>
<name>A0ABZ2KQD5_9BACT</name>
<evidence type="ECO:0000256" key="1">
    <source>
        <dbReference type="SAM" id="MobiDB-lite"/>
    </source>
</evidence>